<keyword evidence="2" id="KW-0597">Phosphoprotein</keyword>
<dbReference type="GO" id="GO:0005096">
    <property type="term" value="F:GTPase activator activity"/>
    <property type="evidence" value="ECO:0007669"/>
    <property type="project" value="UniProtKB-KW"/>
</dbReference>
<evidence type="ECO:0000256" key="3">
    <source>
        <dbReference type="SAM" id="MobiDB-lite"/>
    </source>
</evidence>
<dbReference type="AlphaFoldDB" id="A0A818S771"/>
<evidence type="ECO:0000256" key="1">
    <source>
        <dbReference type="ARBA" id="ARBA00022468"/>
    </source>
</evidence>
<keyword evidence="1" id="KW-0343">GTPase activation</keyword>
<feature type="domain" description="START" evidence="5">
    <location>
        <begin position="843"/>
        <end position="1077"/>
    </location>
</feature>
<evidence type="ECO:0000313" key="7">
    <source>
        <dbReference type="EMBL" id="CAF4410382.1"/>
    </source>
</evidence>
<dbReference type="GO" id="GO:0008289">
    <property type="term" value="F:lipid binding"/>
    <property type="evidence" value="ECO:0007669"/>
    <property type="project" value="InterPro"/>
</dbReference>
<dbReference type="Proteomes" id="UP000663862">
    <property type="component" value="Unassembled WGS sequence"/>
</dbReference>
<dbReference type="Gene3D" id="1.10.555.10">
    <property type="entry name" value="Rho GTPase activation protein"/>
    <property type="match status" value="1"/>
</dbReference>
<accession>A0A818S771</accession>
<dbReference type="InterPro" id="IPR008936">
    <property type="entry name" value="Rho_GTPase_activation_prot"/>
</dbReference>
<feature type="region of interest" description="Disordered" evidence="3">
    <location>
        <begin position="1"/>
        <end position="96"/>
    </location>
</feature>
<feature type="domain" description="Rho-GAP" evidence="4">
    <location>
        <begin position="438"/>
        <end position="675"/>
    </location>
</feature>
<dbReference type="PANTHER" id="PTHR12659">
    <property type="entry name" value="RHO-TYPE GTPASE ACTIVATING PROTEIN"/>
    <property type="match status" value="1"/>
</dbReference>
<reference evidence="6" key="1">
    <citation type="submission" date="2021-02" db="EMBL/GenBank/DDBJ databases">
        <authorList>
            <person name="Nowell W R."/>
        </authorList>
    </citation>
    <scope>NUCLEOTIDE SEQUENCE</scope>
</reference>
<dbReference type="Pfam" id="PF00620">
    <property type="entry name" value="RhoGAP"/>
    <property type="match status" value="1"/>
</dbReference>
<dbReference type="GO" id="GO:0035023">
    <property type="term" value="P:regulation of Rho protein signal transduction"/>
    <property type="evidence" value="ECO:0007669"/>
    <property type="project" value="TreeGrafter"/>
</dbReference>
<feature type="compositionally biased region" description="Low complexity" evidence="3">
    <location>
        <begin position="296"/>
        <end position="324"/>
    </location>
</feature>
<evidence type="ECO:0000259" key="4">
    <source>
        <dbReference type="PROSITE" id="PS50238"/>
    </source>
</evidence>
<evidence type="ECO:0008006" key="9">
    <source>
        <dbReference type="Google" id="ProtNLM"/>
    </source>
</evidence>
<dbReference type="Gene3D" id="3.30.530.20">
    <property type="match status" value="1"/>
</dbReference>
<feature type="compositionally biased region" description="Polar residues" evidence="3">
    <location>
        <begin position="230"/>
        <end position="250"/>
    </location>
</feature>
<dbReference type="GO" id="GO:0030036">
    <property type="term" value="P:actin cytoskeleton organization"/>
    <property type="evidence" value="ECO:0007669"/>
    <property type="project" value="TreeGrafter"/>
</dbReference>
<gene>
    <name evidence="6" type="ORF">FME351_LOCUS25291</name>
    <name evidence="7" type="ORF">TSG867_LOCUS13680</name>
</gene>
<evidence type="ECO:0000259" key="5">
    <source>
        <dbReference type="PROSITE" id="PS50848"/>
    </source>
</evidence>
<dbReference type="Pfam" id="PF01852">
    <property type="entry name" value="START"/>
    <property type="match status" value="2"/>
</dbReference>
<dbReference type="Proteomes" id="UP000663869">
    <property type="component" value="Unassembled WGS sequence"/>
</dbReference>
<dbReference type="SUPFAM" id="SSF48350">
    <property type="entry name" value="GTPase activation domain, GAP"/>
    <property type="match status" value="1"/>
</dbReference>
<dbReference type="SMART" id="SM00234">
    <property type="entry name" value="START"/>
    <property type="match status" value="1"/>
</dbReference>
<organism evidence="6 8">
    <name type="scientific">Rotaria socialis</name>
    <dbReference type="NCBI Taxonomy" id="392032"/>
    <lineage>
        <taxon>Eukaryota</taxon>
        <taxon>Metazoa</taxon>
        <taxon>Spiralia</taxon>
        <taxon>Gnathifera</taxon>
        <taxon>Rotifera</taxon>
        <taxon>Eurotatoria</taxon>
        <taxon>Bdelloidea</taxon>
        <taxon>Philodinida</taxon>
        <taxon>Philodinidae</taxon>
        <taxon>Rotaria</taxon>
    </lineage>
</organism>
<evidence type="ECO:0000313" key="8">
    <source>
        <dbReference type="Proteomes" id="UP000663869"/>
    </source>
</evidence>
<dbReference type="PANTHER" id="PTHR12659:SF7">
    <property type="entry name" value="CROSSVEINLESS C, ISOFORM C"/>
    <property type="match status" value="1"/>
</dbReference>
<comment type="caution">
    <text evidence="6">The sequence shown here is derived from an EMBL/GenBank/DDBJ whole genome shotgun (WGS) entry which is preliminary data.</text>
</comment>
<dbReference type="PROSITE" id="PS50848">
    <property type="entry name" value="START"/>
    <property type="match status" value="1"/>
</dbReference>
<dbReference type="PROSITE" id="PS50238">
    <property type="entry name" value="RHOGAP"/>
    <property type="match status" value="1"/>
</dbReference>
<dbReference type="EMBL" id="CAJOBQ010000737">
    <property type="protein sequence ID" value="CAF4410382.1"/>
    <property type="molecule type" value="Genomic_DNA"/>
</dbReference>
<dbReference type="SUPFAM" id="SSF55961">
    <property type="entry name" value="Bet v1-like"/>
    <property type="match status" value="1"/>
</dbReference>
<dbReference type="SMART" id="SM00324">
    <property type="entry name" value="RhoGAP"/>
    <property type="match status" value="1"/>
</dbReference>
<name>A0A818S771_9BILA</name>
<dbReference type="EMBL" id="CAJNYU010003357">
    <property type="protein sequence ID" value="CAF3664623.1"/>
    <property type="molecule type" value="Genomic_DNA"/>
</dbReference>
<evidence type="ECO:0000256" key="2">
    <source>
        <dbReference type="ARBA" id="ARBA00022553"/>
    </source>
</evidence>
<feature type="compositionally biased region" description="Low complexity" evidence="3">
    <location>
        <begin position="69"/>
        <end position="92"/>
    </location>
</feature>
<dbReference type="InterPro" id="IPR000198">
    <property type="entry name" value="RhoGAP_dom"/>
</dbReference>
<dbReference type="InterPro" id="IPR002913">
    <property type="entry name" value="START_lipid-bd_dom"/>
</dbReference>
<sequence length="1077" mass="120351">MTTLNEDVMELKTNEPISSSSSSSLLKPHHHHYHESSGYSSKEVECSSPENKTYSQHRQHDTKLRITANNNNNNNNNNYNNNNNNNNNNNSNRTGDIHRQRHRLPTTSTTISNSGSLFVEESSSEPNDTEATVMTLDKSIHRLSPICDEQLLPTTNTLSNNQHFPVIIQPDDNHICPSPSSPLSSTAYSRHSAKSHSHQATLLARRHFHVYDWTRLSFYDNVPPPLGYQSEPSFIDNHSPTTTSTSSADENNTKHSSLKHLRSSTDRKDSGLDTSSVEKQIDSIALTTDTDPLHRSTTSLSSSLSSESDTTNTIPSPSTPSRLPTSRKIRVKWHSFTKSHRPSFNSSKYHLGQMSVGQLFALRRAASIRIQELLDTTRILSSNTDDQIPALIHTTVATSQSLLVTAFSAVPKLIIRRHQQRKEGHREVKDIKKSVFGVSLLSMTQRTGHPVPITIISAMKYLRRTSIDSVGIFRKPGVSHRIKRLHDLIESDLEFHQFDDFSPYDVSDVLKQYFRALPECLFTIKLSPLFLNISEHFSVISSSTPMDSTLIKLNNERRLLSLQYAVLLLPDENRLVLHLLLSFLNDVSKHSKTNQMSSINLATCFAPTLFSFYNYNNTHNHSIDLTDSASASMRKHSQSMAASNIVGMPDWREIQEQRKAMEILAFLIDNVRLLFLVPDELHQACHFSYIEIGEPCTLDELARRVSEATTSITSTTTPAINKYRRCSSSHLVGKRTAQQRATEIGTISASDSIGSLSSSPSVSSSCENMLLNDSLNGNQCQTSPSSSSTTTKSFSSSHLLMNDTNNSLTSLSSAINSKNSSYQGFIDRCIVEVMRESCSNKLKGWTSFGKNNELELAFKKLDDGHPLGLWKCSVEIEAPPIEILNRLLNEQHSWDDDFQSGTIIEQLNQNTHVYQYTLNSMAPLASRYFCEVRSWRTNIQININGNYQNSISTNDTNVMTAPAGSSSLASSSAIASFITTQNPNNQKRDACVLVCTSIEHPKAHCPPTLVRAVTLASRYLIQSVGCGKSKVTHLSRVDLMGRSHEWYTKAYGSILTRSMIKLRDSFIHLNTGPETKV</sequence>
<evidence type="ECO:0000313" key="6">
    <source>
        <dbReference type="EMBL" id="CAF3664623.1"/>
    </source>
</evidence>
<proteinExistence type="predicted"/>
<dbReference type="InterPro" id="IPR023393">
    <property type="entry name" value="START-like_dom_sf"/>
</dbReference>
<feature type="region of interest" description="Disordered" evidence="3">
    <location>
        <begin position="229"/>
        <end position="327"/>
    </location>
</feature>
<protein>
    <recommendedName>
        <fullName evidence="9">Rho GTPase-activating protein 7</fullName>
    </recommendedName>
</protein>
<dbReference type="GO" id="GO:0007165">
    <property type="term" value="P:signal transduction"/>
    <property type="evidence" value="ECO:0007669"/>
    <property type="project" value="InterPro"/>
</dbReference>